<feature type="compositionally biased region" description="Basic and acidic residues" evidence="1">
    <location>
        <begin position="174"/>
        <end position="185"/>
    </location>
</feature>
<evidence type="ECO:0000313" key="3">
    <source>
        <dbReference type="EMBL" id="ABM34150.1"/>
    </source>
</evidence>
<feature type="compositionally biased region" description="Gly residues" evidence="1">
    <location>
        <begin position="132"/>
        <end position="143"/>
    </location>
</feature>
<dbReference type="KEGG" id="aav:Aave_3599"/>
<keyword evidence="2" id="KW-0812">Transmembrane</keyword>
<gene>
    <name evidence="3" type="ordered locus">Aave_3599</name>
</gene>
<reference evidence="3 4" key="1">
    <citation type="submission" date="2006-12" db="EMBL/GenBank/DDBJ databases">
        <title>Complete sequence of Acidovorax avenae subsp. citrulli AAC00-1.</title>
        <authorList>
            <consortium name="US DOE Joint Genome Institute"/>
            <person name="Copeland A."/>
            <person name="Lucas S."/>
            <person name="Lapidus A."/>
            <person name="Barry K."/>
            <person name="Detter J.C."/>
            <person name="Glavina del Rio T."/>
            <person name="Dalin E."/>
            <person name="Tice H."/>
            <person name="Pitluck S."/>
            <person name="Kiss H."/>
            <person name="Brettin T."/>
            <person name="Bruce D."/>
            <person name="Han C."/>
            <person name="Tapia R."/>
            <person name="Gilna P."/>
            <person name="Schmutz J."/>
            <person name="Larimer F."/>
            <person name="Land M."/>
            <person name="Hauser L."/>
            <person name="Kyrpides N."/>
            <person name="Kim E."/>
            <person name="Stahl D."/>
            <person name="Richardson P."/>
        </authorList>
    </citation>
    <scope>NUCLEOTIDE SEQUENCE [LARGE SCALE GENOMIC DNA]</scope>
    <source>
        <strain evidence="3 4">AAC00-1</strain>
    </source>
</reference>
<keyword evidence="2" id="KW-0472">Membrane</keyword>
<name>A1TT62_PARC0</name>
<feature type="transmembrane region" description="Helical" evidence="2">
    <location>
        <begin position="6"/>
        <end position="31"/>
    </location>
</feature>
<sequence>MDADLAMDLIWCATAAGALGGIGAGLLAGLVTEVARALRLIDRIPQGPDEAPDRGMGRRPMADLSRATCPMAPGGECPARRVDHASDVSVSGGDAGRRGKHGAGPRPAAPASPRPHSRLGDNVPQALPPGVLGAGGGGSGGKQGFPEDSASLPLYLAPLLVLGACGDGSGGKHGFPEDSASRPDPEPAASGFADTVPVGD</sequence>
<evidence type="ECO:0000256" key="1">
    <source>
        <dbReference type="SAM" id="MobiDB-lite"/>
    </source>
</evidence>
<dbReference type="EMBL" id="CP000512">
    <property type="protein sequence ID" value="ABM34150.1"/>
    <property type="molecule type" value="Genomic_DNA"/>
</dbReference>
<evidence type="ECO:0000313" key="4">
    <source>
        <dbReference type="Proteomes" id="UP000002596"/>
    </source>
</evidence>
<accession>A1TT62</accession>
<feature type="region of interest" description="Disordered" evidence="1">
    <location>
        <begin position="166"/>
        <end position="200"/>
    </location>
</feature>
<protein>
    <submittedName>
        <fullName evidence="3">Uncharacterized protein</fullName>
    </submittedName>
</protein>
<evidence type="ECO:0000256" key="2">
    <source>
        <dbReference type="SAM" id="Phobius"/>
    </source>
</evidence>
<proteinExistence type="predicted"/>
<dbReference type="HOGENOM" id="CLU_1363738_0_0_4"/>
<keyword evidence="2" id="KW-1133">Transmembrane helix</keyword>
<dbReference type="Proteomes" id="UP000002596">
    <property type="component" value="Chromosome"/>
</dbReference>
<organism evidence="3 4">
    <name type="scientific">Paracidovorax citrulli (strain AAC00-1)</name>
    <name type="common">Acidovorax citrulli</name>
    <dbReference type="NCBI Taxonomy" id="397945"/>
    <lineage>
        <taxon>Bacteria</taxon>
        <taxon>Pseudomonadati</taxon>
        <taxon>Pseudomonadota</taxon>
        <taxon>Betaproteobacteria</taxon>
        <taxon>Burkholderiales</taxon>
        <taxon>Comamonadaceae</taxon>
        <taxon>Paracidovorax</taxon>
    </lineage>
</organism>
<dbReference type="AlphaFoldDB" id="A1TT62"/>
<feature type="region of interest" description="Disordered" evidence="1">
    <location>
        <begin position="45"/>
        <end position="146"/>
    </location>
</feature>